<gene>
    <name evidence="2" type="ORF">K435DRAFT_862640</name>
</gene>
<proteinExistence type="predicted"/>
<sequence>MVYRIPTHLETFVPPPAPPVPSNSQSALTHPWRGRFIVSGMRASDIGNSQEIGVTAVETDGETSSHLWPPSLMFTIAKPHALPILKQLQEFIKAAAAQGRPVPLSTFMPERLRDPNANTVNQSMFRSLSRVLWDDQNVAVVPFSTPSPRVSSPQTHNPSANRSMGILIYPASNSSAILIGAIFLDPSQGFPDFVNAAQRQHHHQSHPSPPSLSPHQVQSTQTSMQSQQPSQGGGGYPHSTYSTMSSGSRGRDEVPISPTVINSRSNIQRQQFTSSFSSPSTSSRQRSASESFRHSSPYGLVARQSQSLSPTSENAGEAVDIRQQFPPQIMPNPLTRLTPGAPGSGGEHHHHHYHHPAAFRSMTPGSTIPGLSAQSHAGYASSAERFTSESAGGGGQYVAHMNTPSSESASSSGGQYPEGRSPRQYGTTQGTYPTGGRGSGSTSQSHSLYGP</sequence>
<evidence type="ECO:0000313" key="2">
    <source>
        <dbReference type="EMBL" id="THU92247.1"/>
    </source>
</evidence>
<evidence type="ECO:0000256" key="1">
    <source>
        <dbReference type="SAM" id="MobiDB-lite"/>
    </source>
</evidence>
<accession>A0A4S8LS20</accession>
<dbReference type="AlphaFoldDB" id="A0A4S8LS20"/>
<protein>
    <submittedName>
        <fullName evidence="2">Uncharacterized protein</fullName>
    </submittedName>
</protein>
<dbReference type="Proteomes" id="UP000297245">
    <property type="component" value="Unassembled WGS sequence"/>
</dbReference>
<name>A0A4S8LS20_DENBC</name>
<evidence type="ECO:0000313" key="3">
    <source>
        <dbReference type="Proteomes" id="UP000297245"/>
    </source>
</evidence>
<keyword evidence="3" id="KW-1185">Reference proteome</keyword>
<dbReference type="EMBL" id="ML179284">
    <property type="protein sequence ID" value="THU92247.1"/>
    <property type="molecule type" value="Genomic_DNA"/>
</dbReference>
<feature type="compositionally biased region" description="Polar residues" evidence="1">
    <location>
        <begin position="239"/>
        <end position="248"/>
    </location>
</feature>
<reference evidence="2 3" key="1">
    <citation type="journal article" date="2019" name="Nat. Ecol. Evol.">
        <title>Megaphylogeny resolves global patterns of mushroom evolution.</title>
        <authorList>
            <person name="Varga T."/>
            <person name="Krizsan K."/>
            <person name="Foldi C."/>
            <person name="Dima B."/>
            <person name="Sanchez-Garcia M."/>
            <person name="Sanchez-Ramirez S."/>
            <person name="Szollosi G.J."/>
            <person name="Szarkandi J.G."/>
            <person name="Papp V."/>
            <person name="Albert L."/>
            <person name="Andreopoulos W."/>
            <person name="Angelini C."/>
            <person name="Antonin V."/>
            <person name="Barry K.W."/>
            <person name="Bougher N.L."/>
            <person name="Buchanan P."/>
            <person name="Buyck B."/>
            <person name="Bense V."/>
            <person name="Catcheside P."/>
            <person name="Chovatia M."/>
            <person name="Cooper J."/>
            <person name="Damon W."/>
            <person name="Desjardin D."/>
            <person name="Finy P."/>
            <person name="Geml J."/>
            <person name="Haridas S."/>
            <person name="Hughes K."/>
            <person name="Justo A."/>
            <person name="Karasinski D."/>
            <person name="Kautmanova I."/>
            <person name="Kiss B."/>
            <person name="Kocsube S."/>
            <person name="Kotiranta H."/>
            <person name="LaButti K.M."/>
            <person name="Lechner B.E."/>
            <person name="Liimatainen K."/>
            <person name="Lipzen A."/>
            <person name="Lukacs Z."/>
            <person name="Mihaltcheva S."/>
            <person name="Morgado L.N."/>
            <person name="Niskanen T."/>
            <person name="Noordeloos M.E."/>
            <person name="Ohm R.A."/>
            <person name="Ortiz-Santana B."/>
            <person name="Ovrebo C."/>
            <person name="Racz N."/>
            <person name="Riley R."/>
            <person name="Savchenko A."/>
            <person name="Shiryaev A."/>
            <person name="Soop K."/>
            <person name="Spirin V."/>
            <person name="Szebenyi C."/>
            <person name="Tomsovsky M."/>
            <person name="Tulloss R.E."/>
            <person name="Uehling J."/>
            <person name="Grigoriev I.V."/>
            <person name="Vagvolgyi C."/>
            <person name="Papp T."/>
            <person name="Martin F.M."/>
            <person name="Miettinen O."/>
            <person name="Hibbett D.S."/>
            <person name="Nagy L.G."/>
        </authorList>
    </citation>
    <scope>NUCLEOTIDE SEQUENCE [LARGE SCALE GENOMIC DNA]</scope>
    <source>
        <strain evidence="2 3">CBS 962.96</strain>
    </source>
</reference>
<dbReference type="OrthoDB" id="3244905at2759"/>
<feature type="compositionally biased region" description="Low complexity" evidence="1">
    <location>
        <begin position="268"/>
        <end position="290"/>
    </location>
</feature>
<feature type="compositionally biased region" description="Basic residues" evidence="1">
    <location>
        <begin position="348"/>
        <end position="357"/>
    </location>
</feature>
<feature type="compositionally biased region" description="Low complexity" evidence="1">
    <location>
        <begin position="213"/>
        <end position="230"/>
    </location>
</feature>
<feature type="compositionally biased region" description="Polar residues" evidence="1">
    <location>
        <begin position="303"/>
        <end position="314"/>
    </location>
</feature>
<feature type="region of interest" description="Disordered" evidence="1">
    <location>
        <begin position="197"/>
        <end position="451"/>
    </location>
</feature>
<feature type="compositionally biased region" description="Low complexity" evidence="1">
    <location>
        <begin position="440"/>
        <end position="451"/>
    </location>
</feature>
<feature type="compositionally biased region" description="Low complexity" evidence="1">
    <location>
        <begin position="423"/>
        <end position="432"/>
    </location>
</feature>
<organism evidence="2 3">
    <name type="scientific">Dendrothele bispora (strain CBS 962.96)</name>
    <dbReference type="NCBI Taxonomy" id="1314807"/>
    <lineage>
        <taxon>Eukaryota</taxon>
        <taxon>Fungi</taxon>
        <taxon>Dikarya</taxon>
        <taxon>Basidiomycota</taxon>
        <taxon>Agaricomycotina</taxon>
        <taxon>Agaricomycetes</taxon>
        <taxon>Agaricomycetidae</taxon>
        <taxon>Agaricales</taxon>
        <taxon>Agaricales incertae sedis</taxon>
        <taxon>Dendrothele</taxon>
    </lineage>
</organism>